<dbReference type="EC" id="2.7.7.19" evidence="10"/>
<dbReference type="InterPro" id="IPR043519">
    <property type="entry name" value="NT_sf"/>
</dbReference>
<keyword evidence="4" id="KW-0067">ATP-binding</keyword>
<protein>
    <submittedName>
        <fullName evidence="10">Poly(A) polymerase</fullName>
        <ecNumber evidence="10">2.7.7.19</ecNumber>
    </submittedName>
</protein>
<sequence length="415" mass="48559">MGGVPSQLSIFNIFRRKKSSSPIRKKVNFNKKLIDRDALKVVQTISKAGFEAYLVGGCVRDLLLGHKPKDFDIATNAKPEQVNKLFKRSRLIGRRFRLVHVMFSARKFLEVATFRSGQVKTAKSGVIVRDNCYGNIEEDVVRRDFRINALYYDVRSEEVIDYIGGLEDIDAGQIHIIGEPLVRFEEDPVRMIRAVRFQTKLDFELSDEIKKAIHKQAPLLSNISPARLYEECIKLFHNEYGFKVYERLEKYDLLKHLFKQTRKNDFIKIALNNTSNRIKRNKPVTPAFLFAVFLWQAQNERYQIIKQKQKSVYLSMSQASEEVIINQIKQVSLPRWLTARIKDTWMMQSRLERMQPKKMDDILSSKGFRMAYDFLVLRSQSINPELKSVADFWTKAQVDYKPLDTQSEYRKKPTK</sequence>
<dbReference type="SUPFAM" id="SSF81891">
    <property type="entry name" value="Poly A polymerase C-terminal region-like"/>
    <property type="match status" value="1"/>
</dbReference>
<evidence type="ECO:0000259" key="8">
    <source>
        <dbReference type="Pfam" id="PF12626"/>
    </source>
</evidence>
<keyword evidence="10" id="KW-0548">Nucleotidyltransferase</keyword>
<keyword evidence="6" id="KW-0804">Transcription</keyword>
<evidence type="ECO:0000256" key="6">
    <source>
        <dbReference type="ARBA" id="ARBA00023163"/>
    </source>
</evidence>
<dbReference type="Pfam" id="PF12627">
    <property type="entry name" value="PolyA_pol_RNAbd"/>
    <property type="match status" value="1"/>
</dbReference>
<gene>
    <name evidence="10" type="ORF">MNB_SUP05-4-784</name>
</gene>
<dbReference type="GO" id="GO:0006397">
    <property type="term" value="P:mRNA processing"/>
    <property type="evidence" value="ECO:0007669"/>
    <property type="project" value="UniProtKB-KW"/>
</dbReference>
<dbReference type="Gene3D" id="3.30.460.10">
    <property type="entry name" value="Beta Polymerase, domain 2"/>
    <property type="match status" value="1"/>
</dbReference>
<evidence type="ECO:0000313" key="10">
    <source>
        <dbReference type="EMBL" id="SFV76839.1"/>
    </source>
</evidence>
<dbReference type="NCBIfam" id="TIGR01942">
    <property type="entry name" value="pcnB"/>
    <property type="match status" value="1"/>
</dbReference>
<evidence type="ECO:0000256" key="5">
    <source>
        <dbReference type="ARBA" id="ARBA00022884"/>
    </source>
</evidence>
<keyword evidence="5" id="KW-0694">RNA-binding</keyword>
<dbReference type="PANTHER" id="PTHR43051:SF1">
    <property type="entry name" value="POLYNUCLEOTIDE ADENYLYLTRANSFERASE FAMILY PROTEIN"/>
    <property type="match status" value="1"/>
</dbReference>
<dbReference type="InterPro" id="IPR002646">
    <property type="entry name" value="PolA_pol_head_dom"/>
</dbReference>
<dbReference type="Pfam" id="PF01743">
    <property type="entry name" value="PolyA_pol"/>
    <property type="match status" value="1"/>
</dbReference>
<dbReference type="SUPFAM" id="SSF81301">
    <property type="entry name" value="Nucleotidyltransferase"/>
    <property type="match status" value="1"/>
</dbReference>
<evidence type="ECO:0000256" key="3">
    <source>
        <dbReference type="ARBA" id="ARBA00022741"/>
    </source>
</evidence>
<feature type="domain" description="Poly A polymerase head" evidence="7">
    <location>
        <begin position="52"/>
        <end position="174"/>
    </location>
</feature>
<dbReference type="InterPro" id="IPR032828">
    <property type="entry name" value="PolyA_RNA-bd"/>
</dbReference>
<accession>A0A1W1D896</accession>
<evidence type="ECO:0000256" key="2">
    <source>
        <dbReference type="ARBA" id="ARBA00022679"/>
    </source>
</evidence>
<evidence type="ECO:0000259" key="9">
    <source>
        <dbReference type="Pfam" id="PF12627"/>
    </source>
</evidence>
<keyword evidence="3" id="KW-0547">Nucleotide-binding</keyword>
<evidence type="ECO:0000259" key="7">
    <source>
        <dbReference type="Pfam" id="PF01743"/>
    </source>
</evidence>
<dbReference type="AlphaFoldDB" id="A0A1W1D896"/>
<dbReference type="EMBL" id="FPHR01000010">
    <property type="protein sequence ID" value="SFV76839.1"/>
    <property type="molecule type" value="Genomic_DNA"/>
</dbReference>
<proteinExistence type="inferred from homology"/>
<dbReference type="GO" id="GO:0043633">
    <property type="term" value="P:polyadenylation-dependent RNA catabolic process"/>
    <property type="evidence" value="ECO:0007669"/>
    <property type="project" value="InterPro"/>
</dbReference>
<dbReference type="InterPro" id="IPR052191">
    <property type="entry name" value="tRNA_ntf/polyA_polymerase_I"/>
</dbReference>
<dbReference type="PANTHER" id="PTHR43051">
    <property type="entry name" value="POLYNUCLEOTIDE ADENYLYLTRANSFERASE FAMILY PROTEIN"/>
    <property type="match status" value="1"/>
</dbReference>
<evidence type="ECO:0000256" key="4">
    <source>
        <dbReference type="ARBA" id="ARBA00022840"/>
    </source>
</evidence>
<dbReference type="GO" id="GO:0003723">
    <property type="term" value="F:RNA binding"/>
    <property type="evidence" value="ECO:0007669"/>
    <property type="project" value="UniProtKB-KW"/>
</dbReference>
<keyword evidence="2 10" id="KW-0808">Transferase</keyword>
<feature type="domain" description="Polymerase A arginine-rich C-terminal" evidence="8">
    <location>
        <begin position="312"/>
        <end position="402"/>
    </location>
</feature>
<keyword evidence="1" id="KW-0507">mRNA processing</keyword>
<dbReference type="CDD" id="cd05398">
    <property type="entry name" value="NT_ClassII-CCAase"/>
    <property type="match status" value="1"/>
</dbReference>
<dbReference type="GO" id="GO:1990817">
    <property type="term" value="F:poly(A) RNA polymerase activity"/>
    <property type="evidence" value="ECO:0007669"/>
    <property type="project" value="UniProtKB-EC"/>
</dbReference>
<dbReference type="HAMAP" id="MF_00957">
    <property type="entry name" value="PolyA_pol"/>
    <property type="match status" value="1"/>
</dbReference>
<dbReference type="Gene3D" id="1.10.3090.10">
    <property type="entry name" value="cca-adding enzyme, domain 2"/>
    <property type="match status" value="1"/>
</dbReference>
<dbReference type="InterPro" id="IPR025866">
    <property type="entry name" value="PolyA_pol_arg_C_dom"/>
</dbReference>
<reference evidence="10" key="1">
    <citation type="submission" date="2016-10" db="EMBL/GenBank/DDBJ databases">
        <authorList>
            <person name="de Groot N.N."/>
        </authorList>
    </citation>
    <scope>NUCLEOTIDE SEQUENCE</scope>
</reference>
<dbReference type="Pfam" id="PF12626">
    <property type="entry name" value="PolyA_pol_arg_C"/>
    <property type="match status" value="1"/>
</dbReference>
<dbReference type="InterPro" id="IPR010206">
    <property type="entry name" value="PolA_pol_I"/>
</dbReference>
<evidence type="ECO:0000256" key="1">
    <source>
        <dbReference type="ARBA" id="ARBA00022664"/>
    </source>
</evidence>
<organism evidence="10">
    <name type="scientific">hydrothermal vent metagenome</name>
    <dbReference type="NCBI Taxonomy" id="652676"/>
    <lineage>
        <taxon>unclassified sequences</taxon>
        <taxon>metagenomes</taxon>
        <taxon>ecological metagenomes</taxon>
    </lineage>
</organism>
<feature type="domain" description="tRNA nucleotidyltransferase/poly(A) polymerase RNA and SrmB- binding" evidence="9">
    <location>
        <begin position="202"/>
        <end position="261"/>
    </location>
</feature>
<name>A0A1W1D896_9ZZZZ</name>
<dbReference type="GO" id="GO:0005524">
    <property type="term" value="F:ATP binding"/>
    <property type="evidence" value="ECO:0007669"/>
    <property type="project" value="UniProtKB-KW"/>
</dbReference>